<dbReference type="Proteomes" id="UP000822688">
    <property type="component" value="Chromosome 10"/>
</dbReference>
<dbReference type="PANTHER" id="PTHR23053:SF0">
    <property type="entry name" value="HYDROCEPHALUS-INDUCING PROTEIN HOMOLOG"/>
    <property type="match status" value="1"/>
</dbReference>
<evidence type="ECO:0000256" key="3">
    <source>
        <dbReference type="ARBA" id="ARBA00022490"/>
    </source>
</evidence>
<organism evidence="7 8">
    <name type="scientific">Ceratodon purpureus</name>
    <name type="common">Fire moss</name>
    <name type="synonym">Dicranum purpureum</name>
    <dbReference type="NCBI Taxonomy" id="3225"/>
    <lineage>
        <taxon>Eukaryota</taxon>
        <taxon>Viridiplantae</taxon>
        <taxon>Streptophyta</taxon>
        <taxon>Embryophyta</taxon>
        <taxon>Bryophyta</taxon>
        <taxon>Bryophytina</taxon>
        <taxon>Bryopsida</taxon>
        <taxon>Dicranidae</taxon>
        <taxon>Pseudoditrichales</taxon>
        <taxon>Ditrichaceae</taxon>
        <taxon>Ceratodon</taxon>
    </lineage>
</organism>
<comment type="subcellular location">
    <subcellularLocation>
        <location evidence="1">Cell projection</location>
        <location evidence="1">Cilium</location>
    </subcellularLocation>
    <subcellularLocation>
        <location evidence="2">Cytoplasm</location>
    </subcellularLocation>
</comment>
<dbReference type="GO" id="GO:0003341">
    <property type="term" value="P:cilium movement"/>
    <property type="evidence" value="ECO:0007669"/>
    <property type="project" value="TreeGrafter"/>
</dbReference>
<comment type="caution">
    <text evidence="7">The sequence shown here is derived from an EMBL/GenBank/DDBJ whole genome shotgun (WGS) entry which is preliminary data.</text>
</comment>
<gene>
    <name evidence="7" type="ORF">KC19_10G057600</name>
</gene>
<keyword evidence="8" id="KW-1185">Reference proteome</keyword>
<keyword evidence="3" id="KW-0963">Cytoplasm</keyword>
<dbReference type="EMBL" id="CM026431">
    <property type="protein sequence ID" value="KAG0558821.1"/>
    <property type="molecule type" value="Genomic_DNA"/>
</dbReference>
<name>A0A8T0GHJ7_CERPU</name>
<evidence type="ECO:0000313" key="8">
    <source>
        <dbReference type="Proteomes" id="UP000822688"/>
    </source>
</evidence>
<dbReference type="InterPro" id="IPR013783">
    <property type="entry name" value="Ig-like_fold"/>
</dbReference>
<feature type="domain" description="HYDIN/VesB/CFA65-like Ig-like" evidence="6">
    <location>
        <begin position="305"/>
        <end position="395"/>
    </location>
</feature>
<feature type="domain" description="HYDIN/VesB/CFA65-like Ig-like" evidence="6">
    <location>
        <begin position="54"/>
        <end position="147"/>
    </location>
</feature>
<dbReference type="InterPro" id="IPR033305">
    <property type="entry name" value="Hydin-like"/>
</dbReference>
<feature type="non-terminal residue" evidence="7">
    <location>
        <position position="975"/>
    </location>
</feature>
<dbReference type="AlphaFoldDB" id="A0A8T0GHJ7"/>
<reference evidence="7" key="1">
    <citation type="submission" date="2020-06" db="EMBL/GenBank/DDBJ databases">
        <title>WGS assembly of Ceratodon purpureus strain R40.</title>
        <authorList>
            <person name="Carey S.B."/>
            <person name="Jenkins J."/>
            <person name="Shu S."/>
            <person name="Lovell J.T."/>
            <person name="Sreedasyam A."/>
            <person name="Maumus F."/>
            <person name="Tiley G.P."/>
            <person name="Fernandez-Pozo N."/>
            <person name="Barry K."/>
            <person name="Chen C."/>
            <person name="Wang M."/>
            <person name="Lipzen A."/>
            <person name="Daum C."/>
            <person name="Saski C.A."/>
            <person name="Payton A.C."/>
            <person name="Mcbreen J.C."/>
            <person name="Conrad R.E."/>
            <person name="Kollar L.M."/>
            <person name="Olsson S."/>
            <person name="Huttunen S."/>
            <person name="Landis J.B."/>
            <person name="Wickett N.J."/>
            <person name="Johnson M.G."/>
            <person name="Rensing S.A."/>
            <person name="Grimwood J."/>
            <person name="Schmutz J."/>
            <person name="Mcdaniel S.F."/>
        </authorList>
    </citation>
    <scope>NUCLEOTIDE SEQUENCE</scope>
    <source>
        <strain evidence="7">R40</strain>
    </source>
</reference>
<evidence type="ECO:0000256" key="5">
    <source>
        <dbReference type="ARBA" id="ARBA00023273"/>
    </source>
</evidence>
<dbReference type="GO" id="GO:1904158">
    <property type="term" value="P:axonemal central apparatus assembly"/>
    <property type="evidence" value="ECO:0007669"/>
    <property type="project" value="TreeGrafter"/>
</dbReference>
<keyword evidence="5" id="KW-0966">Cell projection</keyword>
<dbReference type="Gene3D" id="2.60.40.10">
    <property type="entry name" value="Immunoglobulins"/>
    <property type="match status" value="7"/>
</dbReference>
<evidence type="ECO:0000256" key="2">
    <source>
        <dbReference type="ARBA" id="ARBA00004496"/>
    </source>
</evidence>
<dbReference type="InterPro" id="IPR053879">
    <property type="entry name" value="HYDIN_VesB_CFA65-like_Ig"/>
</dbReference>
<evidence type="ECO:0000256" key="1">
    <source>
        <dbReference type="ARBA" id="ARBA00004138"/>
    </source>
</evidence>
<dbReference type="Pfam" id="PF22544">
    <property type="entry name" value="HYDIN_VesB_CFA65-like_Ig"/>
    <property type="match status" value="2"/>
</dbReference>
<dbReference type="GO" id="GO:0005930">
    <property type="term" value="C:axoneme"/>
    <property type="evidence" value="ECO:0007669"/>
    <property type="project" value="TreeGrafter"/>
</dbReference>
<evidence type="ECO:0000313" key="7">
    <source>
        <dbReference type="EMBL" id="KAG0558821.1"/>
    </source>
</evidence>
<accession>A0A8T0GHJ7</accession>
<evidence type="ECO:0000256" key="4">
    <source>
        <dbReference type="ARBA" id="ARBA00023069"/>
    </source>
</evidence>
<evidence type="ECO:0000259" key="6">
    <source>
        <dbReference type="Pfam" id="PF22544"/>
    </source>
</evidence>
<dbReference type="PANTHER" id="PTHR23053">
    <property type="entry name" value="DLEC1 DELETED IN LUNG AND ESOPHAGEAL CANCER 1"/>
    <property type="match status" value="1"/>
</dbReference>
<dbReference type="SUPFAM" id="SSF49354">
    <property type="entry name" value="PapD-like"/>
    <property type="match status" value="1"/>
</dbReference>
<protein>
    <recommendedName>
        <fullName evidence="6">HYDIN/VesB/CFA65-like Ig-like domain-containing protein</fullName>
    </recommendedName>
</protein>
<keyword evidence="4" id="KW-0969">Cilium</keyword>
<sequence length="975" mass="108485">MFDERGTSKVAPGMEIQYVVNFCPENEDDQEASIVVVTEREKFEVPVICHGARAILDLPDEIHFPQTPANLVCTKNVMLRNFGQRPAHFALRATGFFAISPTCGIVEPENFLEVYVQFRPPLVGVHEGELIAAYNNNDERMYCKLYGVGLELDVGLSTDIAVAVPTYIGRSSQMVIHVQNYSSVVAYFIWEKFATEKEDAAYSAQVEASDKGRPRIAGAFASDKGLSPLGTPKRPLSPCEAEDNIDKAFMLSPANGECWPNSRTEITITFSPPRAFKYYCKAYCKISGKSERLIVELEGTGVGPVTQFNPCKLDLQDLYLFSSYDYEVQLQNLGDMEAKFQLCCTETKAASFKFTPTQGLVPIKQAQCIKVKCYTQLRGTFEAKFVWNVEGTQFNPAIFFRGKVGNPLICIDAKAIDFGLIGLGFGSRFTFNVRNCSEALLNFKFYIVQNDDCDGFMVSPESCNIKPQASQPVIVSLNPSTVRKYTGSLHIYLSEINEVYTVITLSGEAAIAKLGLDSDYLDFGTCFIRYEYTRNCVINNDTKVVGKFSVQPQDSQTATIAKLTAKPLEGPVPGNNSTSIEYTLATSILGEISFVTAVISSPGGGVYEKKFPLKIEALSIGPILRLEPKGWDAPPKPSKGQDRIDDERSWTPILDFGRIPVLEKRTRSFVVRNMCCIPAPINLSNKVYVFKVNHSKATIPPFGYLEVEVTACLDDTKRFADKISISAEGGQYFVNLVATGQGSTLTSDALANGSLHFGTQLSHSVITKPFEISNQGRYIQSITWDVDATKKPAKHVFAFSPLKMAIPPHTSFSFQCTGTFQTTGYVKEVFLCRVSTGKQREQAYNLEVDADVVGTKLLFSKREIRFIQLNDGKAHPQKNTTQLTCQNVYVKPLYMKFLVKPPFECSKDDAKLEPTECLTLDLSFEWQTPTVKKSTIIMGKFEVVYSDTVHRDTLNMIGEIHFPNLRLSTNQLNFE</sequence>
<proteinExistence type="predicted"/>
<dbReference type="InterPro" id="IPR008962">
    <property type="entry name" value="PapD-like_sf"/>
</dbReference>